<reference evidence="2" key="1">
    <citation type="submission" date="2018-10" db="EMBL/GenBank/DDBJ databases">
        <authorList>
            <consortium name="PulseNet: The National Subtyping Network for Foodborne Disease Surveillance"/>
            <person name="Tarr C.L."/>
            <person name="Trees E."/>
            <person name="Katz L.S."/>
            <person name="Carleton-Romer H.A."/>
            <person name="Stroika S."/>
            <person name="Kucerova Z."/>
            <person name="Roache K.F."/>
            <person name="Sabol A.L."/>
            <person name="Besser J."/>
            <person name="Gerner-Smidt P."/>
        </authorList>
    </citation>
    <scope>NUCLEOTIDE SEQUENCE</scope>
    <source>
        <strain evidence="2">PNUSAS057987</strain>
    </source>
</reference>
<feature type="transmembrane region" description="Helical" evidence="1">
    <location>
        <begin position="45"/>
        <end position="70"/>
    </location>
</feature>
<evidence type="ECO:0000256" key="1">
    <source>
        <dbReference type="SAM" id="Phobius"/>
    </source>
</evidence>
<dbReference type="EMBL" id="AACXQJ010000038">
    <property type="protein sequence ID" value="EAN2885296.1"/>
    <property type="molecule type" value="Genomic_DNA"/>
</dbReference>
<organism evidence="2">
    <name type="scientific">Salmonella enterica</name>
    <name type="common">Salmonella choleraesuis</name>
    <dbReference type="NCBI Taxonomy" id="28901"/>
    <lineage>
        <taxon>Bacteria</taxon>
        <taxon>Pseudomonadati</taxon>
        <taxon>Pseudomonadota</taxon>
        <taxon>Gammaproteobacteria</taxon>
        <taxon>Enterobacterales</taxon>
        <taxon>Enterobacteriaceae</taxon>
        <taxon>Salmonella</taxon>
    </lineage>
</organism>
<keyword evidence="1" id="KW-1133">Transmembrane helix</keyword>
<sequence>MSDNIKEQKDIVEIEDVKSAAFYFFALLCIFLASLTKFTSSSDSIAIMILRFISYCVLIFLVAGYGARFIEKALLYIKNKEQR</sequence>
<protein>
    <submittedName>
        <fullName evidence="2">Uncharacterized protein</fullName>
    </submittedName>
</protein>
<accession>A0A5T3G5D2</accession>
<dbReference type="AlphaFoldDB" id="A0A5T3G5D2"/>
<keyword evidence="1" id="KW-0472">Membrane</keyword>
<gene>
    <name evidence="2" type="ORF">EAX54_21910</name>
</gene>
<evidence type="ECO:0000313" key="2">
    <source>
        <dbReference type="EMBL" id="EAN2885296.1"/>
    </source>
</evidence>
<proteinExistence type="predicted"/>
<keyword evidence="1" id="KW-0812">Transmembrane</keyword>
<feature type="transmembrane region" description="Helical" evidence="1">
    <location>
        <begin position="20"/>
        <end position="39"/>
    </location>
</feature>
<name>A0A5T3G5D2_SALER</name>
<comment type="caution">
    <text evidence="2">The sequence shown here is derived from an EMBL/GenBank/DDBJ whole genome shotgun (WGS) entry which is preliminary data.</text>
</comment>